<protein>
    <submittedName>
        <fullName evidence="1">Uncharacterized protein</fullName>
    </submittedName>
</protein>
<evidence type="ECO:0000313" key="1">
    <source>
        <dbReference type="EMBL" id="KAF3552833.1"/>
    </source>
</evidence>
<gene>
    <name evidence="1" type="ORF">F2Q69_00013634</name>
</gene>
<sequence>MNRFSVSSPLLRDDAFEMLRAAGESSRSSLHMECSGKLELRWERQRHTKINSGTARLCCLRVASMPQQTQSSQEQNKMEILRRCRRGSSVSYAPSVVTSLSSANTKKPELDTQTQLLSCLVMR</sequence>
<dbReference type="Proteomes" id="UP000712600">
    <property type="component" value="Unassembled WGS sequence"/>
</dbReference>
<comment type="caution">
    <text evidence="1">The sequence shown here is derived from an EMBL/GenBank/DDBJ whole genome shotgun (WGS) entry which is preliminary data.</text>
</comment>
<proteinExistence type="predicted"/>
<evidence type="ECO:0000313" key="2">
    <source>
        <dbReference type="Proteomes" id="UP000712600"/>
    </source>
</evidence>
<reference evidence="1" key="1">
    <citation type="submission" date="2019-12" db="EMBL/GenBank/DDBJ databases">
        <title>Genome sequencing and annotation of Brassica cretica.</title>
        <authorList>
            <person name="Studholme D.J."/>
            <person name="Sarris P."/>
        </authorList>
    </citation>
    <scope>NUCLEOTIDE SEQUENCE</scope>
    <source>
        <strain evidence="1">PFS-109/04</strain>
        <tissue evidence="1">Leaf</tissue>
    </source>
</reference>
<dbReference type="AlphaFoldDB" id="A0A8S9QKD2"/>
<dbReference type="EMBL" id="QGKX02000996">
    <property type="protein sequence ID" value="KAF3552833.1"/>
    <property type="molecule type" value="Genomic_DNA"/>
</dbReference>
<name>A0A8S9QKD2_BRACR</name>
<organism evidence="1 2">
    <name type="scientific">Brassica cretica</name>
    <name type="common">Mustard</name>
    <dbReference type="NCBI Taxonomy" id="69181"/>
    <lineage>
        <taxon>Eukaryota</taxon>
        <taxon>Viridiplantae</taxon>
        <taxon>Streptophyta</taxon>
        <taxon>Embryophyta</taxon>
        <taxon>Tracheophyta</taxon>
        <taxon>Spermatophyta</taxon>
        <taxon>Magnoliopsida</taxon>
        <taxon>eudicotyledons</taxon>
        <taxon>Gunneridae</taxon>
        <taxon>Pentapetalae</taxon>
        <taxon>rosids</taxon>
        <taxon>malvids</taxon>
        <taxon>Brassicales</taxon>
        <taxon>Brassicaceae</taxon>
        <taxon>Brassiceae</taxon>
        <taxon>Brassica</taxon>
    </lineage>
</organism>
<accession>A0A8S9QKD2</accession>